<dbReference type="Proteomes" id="UP000828941">
    <property type="component" value="Chromosome 13"/>
</dbReference>
<organism evidence="1 2">
    <name type="scientific">Bauhinia variegata</name>
    <name type="common">Purple orchid tree</name>
    <name type="synonym">Phanera variegata</name>
    <dbReference type="NCBI Taxonomy" id="167791"/>
    <lineage>
        <taxon>Eukaryota</taxon>
        <taxon>Viridiplantae</taxon>
        <taxon>Streptophyta</taxon>
        <taxon>Embryophyta</taxon>
        <taxon>Tracheophyta</taxon>
        <taxon>Spermatophyta</taxon>
        <taxon>Magnoliopsida</taxon>
        <taxon>eudicotyledons</taxon>
        <taxon>Gunneridae</taxon>
        <taxon>Pentapetalae</taxon>
        <taxon>rosids</taxon>
        <taxon>fabids</taxon>
        <taxon>Fabales</taxon>
        <taxon>Fabaceae</taxon>
        <taxon>Cercidoideae</taxon>
        <taxon>Cercideae</taxon>
        <taxon>Bauhiniinae</taxon>
        <taxon>Bauhinia</taxon>
    </lineage>
</organism>
<sequence>MMENTDCMIDSKIMETMLCSSWGEEKLSSMSKGASTISKYLRSVKSIVDELTMIDYPLDDIDLVLYYLSSLGPNYKDISTVLHAQPNPPSYDQIYE</sequence>
<evidence type="ECO:0000313" key="2">
    <source>
        <dbReference type="Proteomes" id="UP000828941"/>
    </source>
</evidence>
<comment type="caution">
    <text evidence="1">The sequence shown here is derived from an EMBL/GenBank/DDBJ whole genome shotgun (WGS) entry which is preliminary data.</text>
</comment>
<gene>
    <name evidence="1" type="ORF">L6164_033411</name>
</gene>
<protein>
    <submittedName>
        <fullName evidence="1">Uncharacterized protein</fullName>
    </submittedName>
</protein>
<name>A0ACB9KRV6_BAUVA</name>
<reference evidence="1 2" key="1">
    <citation type="journal article" date="2022" name="DNA Res.">
        <title>Chromosomal-level genome assembly of the orchid tree Bauhinia variegata (Leguminosae; Cercidoideae) supports the allotetraploid origin hypothesis of Bauhinia.</title>
        <authorList>
            <person name="Zhong Y."/>
            <person name="Chen Y."/>
            <person name="Zheng D."/>
            <person name="Pang J."/>
            <person name="Liu Y."/>
            <person name="Luo S."/>
            <person name="Meng S."/>
            <person name="Qian L."/>
            <person name="Wei D."/>
            <person name="Dai S."/>
            <person name="Zhou R."/>
        </authorList>
    </citation>
    <scope>NUCLEOTIDE SEQUENCE [LARGE SCALE GENOMIC DNA]</scope>
    <source>
        <strain evidence="1">BV-YZ2020</strain>
    </source>
</reference>
<dbReference type="EMBL" id="CM039438">
    <property type="protein sequence ID" value="KAI4299991.1"/>
    <property type="molecule type" value="Genomic_DNA"/>
</dbReference>
<accession>A0ACB9KRV6</accession>
<proteinExistence type="predicted"/>
<evidence type="ECO:0000313" key="1">
    <source>
        <dbReference type="EMBL" id="KAI4299991.1"/>
    </source>
</evidence>
<keyword evidence="2" id="KW-1185">Reference proteome</keyword>